<dbReference type="eggNOG" id="COG5652">
    <property type="taxonomic scope" value="Bacteria"/>
</dbReference>
<reference evidence="3 4" key="1">
    <citation type="submission" date="2013-08" db="EMBL/GenBank/DDBJ databases">
        <authorList>
            <person name="Huang J."/>
            <person name="Wang G."/>
        </authorList>
    </citation>
    <scope>NUCLEOTIDE SEQUENCE [LARGE SCALE GENOMIC DNA]</scope>
    <source>
        <strain evidence="3 4">JSM 072002</strain>
    </source>
</reference>
<gene>
    <name evidence="3" type="ORF">N784_05090</name>
</gene>
<dbReference type="AlphaFoldDB" id="A0A0A5FZR8"/>
<dbReference type="Pfam" id="PF04892">
    <property type="entry name" value="VanZ"/>
    <property type="match status" value="1"/>
</dbReference>
<dbReference type="NCBIfam" id="NF037970">
    <property type="entry name" value="vanZ_1"/>
    <property type="match status" value="1"/>
</dbReference>
<name>A0A0A5FZR8_9BACI</name>
<sequence length="165" mass="19281">MKRYMYWLLPISWMAVLFYSSSTPYEQQNMKPFLSSYVDLSFLEPYVGWVEFTYHRSVVSVAELGIEGFVEFFVRKGAHVVSFYMLCCFFYIALRNQQKVLRRMSLAFLLTVVYATLDELHQGITPNRTPYVGDVLLDSFGALLAIICIVIFAQFDKKRLIFKES</sequence>
<dbReference type="EMBL" id="AVPG01000014">
    <property type="protein sequence ID" value="KGX86326.1"/>
    <property type="molecule type" value="Genomic_DNA"/>
</dbReference>
<feature type="domain" description="VanZ-like" evidence="2">
    <location>
        <begin position="7"/>
        <end position="152"/>
    </location>
</feature>
<feature type="transmembrane region" description="Helical" evidence="1">
    <location>
        <begin position="77"/>
        <end position="94"/>
    </location>
</feature>
<accession>A0A0A5FZR8</accession>
<organism evidence="3 4">
    <name type="scientific">Pontibacillus litoralis JSM 072002</name>
    <dbReference type="NCBI Taxonomy" id="1385512"/>
    <lineage>
        <taxon>Bacteria</taxon>
        <taxon>Bacillati</taxon>
        <taxon>Bacillota</taxon>
        <taxon>Bacilli</taxon>
        <taxon>Bacillales</taxon>
        <taxon>Bacillaceae</taxon>
        <taxon>Pontibacillus</taxon>
    </lineage>
</organism>
<dbReference type="InterPro" id="IPR016747">
    <property type="entry name" value="Phosphotransbutyrylase"/>
</dbReference>
<keyword evidence="1" id="KW-1133">Transmembrane helix</keyword>
<keyword evidence="1" id="KW-0812">Transmembrane</keyword>
<dbReference type="PIRSF" id="PIRSF019083">
    <property type="entry name" value="UCP019083_VanZ"/>
    <property type="match status" value="1"/>
</dbReference>
<keyword evidence="4" id="KW-1185">Reference proteome</keyword>
<feature type="transmembrane region" description="Helical" evidence="1">
    <location>
        <begin position="136"/>
        <end position="155"/>
    </location>
</feature>
<dbReference type="InterPro" id="IPR006976">
    <property type="entry name" value="VanZ-like"/>
</dbReference>
<dbReference type="Proteomes" id="UP000030401">
    <property type="component" value="Unassembled WGS sequence"/>
</dbReference>
<protein>
    <recommendedName>
        <fullName evidence="2">VanZ-like domain-containing protein</fullName>
    </recommendedName>
</protein>
<keyword evidence="1" id="KW-0472">Membrane</keyword>
<proteinExistence type="predicted"/>
<evidence type="ECO:0000256" key="1">
    <source>
        <dbReference type="SAM" id="Phobius"/>
    </source>
</evidence>
<evidence type="ECO:0000313" key="3">
    <source>
        <dbReference type="EMBL" id="KGX86326.1"/>
    </source>
</evidence>
<comment type="caution">
    <text evidence="3">The sequence shown here is derived from an EMBL/GenBank/DDBJ whole genome shotgun (WGS) entry which is preliminary data.</text>
</comment>
<feature type="transmembrane region" description="Helical" evidence="1">
    <location>
        <begin position="106"/>
        <end position="124"/>
    </location>
</feature>
<dbReference type="STRING" id="1385512.N784_05090"/>
<evidence type="ECO:0000259" key="2">
    <source>
        <dbReference type="Pfam" id="PF04892"/>
    </source>
</evidence>
<dbReference type="RefSeq" id="WP_052127245.1">
    <property type="nucleotide sequence ID" value="NZ_AVPG01000014.1"/>
</dbReference>
<evidence type="ECO:0000313" key="4">
    <source>
        <dbReference type="Proteomes" id="UP000030401"/>
    </source>
</evidence>